<accession>A0AA39KLE6</accession>
<reference evidence="1" key="1">
    <citation type="journal article" date="2023" name="bioRxiv">
        <title>Scaffold-level genome assemblies of two parasitoid biocontrol wasps reveal the parthenogenesis mechanism and an associated novel virus.</title>
        <authorList>
            <person name="Inwood S."/>
            <person name="Skelly J."/>
            <person name="Guhlin J."/>
            <person name="Harrop T."/>
            <person name="Goldson S."/>
            <person name="Dearden P."/>
        </authorList>
    </citation>
    <scope>NUCLEOTIDE SEQUENCE</scope>
    <source>
        <strain evidence="1">Irish</strain>
        <tissue evidence="1">Whole body</tissue>
    </source>
</reference>
<keyword evidence="2" id="KW-1185">Reference proteome</keyword>
<sequence length="110" mass="12969">MEPTTSHAVIKFIDELNEEGKKLLDLVPVTWLKKTNTDSWFSFYSPISQYNKLSRWSATSKIPEKNWKQYPVEIIKQAETFEQGMRRLDRAYADSNIESTDKENLPKIKR</sequence>
<protein>
    <submittedName>
        <fullName evidence="1">Uncharacterized protein</fullName>
    </submittedName>
</protein>
<comment type="caution">
    <text evidence="1">The sequence shown here is derived from an EMBL/GenBank/DDBJ whole genome shotgun (WGS) entry which is preliminary data.</text>
</comment>
<evidence type="ECO:0000313" key="2">
    <source>
        <dbReference type="Proteomes" id="UP001168990"/>
    </source>
</evidence>
<organism evidence="1 2">
    <name type="scientific">Microctonus aethiopoides</name>
    <dbReference type="NCBI Taxonomy" id="144406"/>
    <lineage>
        <taxon>Eukaryota</taxon>
        <taxon>Metazoa</taxon>
        <taxon>Ecdysozoa</taxon>
        <taxon>Arthropoda</taxon>
        <taxon>Hexapoda</taxon>
        <taxon>Insecta</taxon>
        <taxon>Pterygota</taxon>
        <taxon>Neoptera</taxon>
        <taxon>Endopterygota</taxon>
        <taxon>Hymenoptera</taxon>
        <taxon>Apocrita</taxon>
        <taxon>Ichneumonoidea</taxon>
        <taxon>Braconidae</taxon>
        <taxon>Euphorinae</taxon>
        <taxon>Microctonus</taxon>
    </lineage>
</organism>
<gene>
    <name evidence="1" type="ORF">PV328_004239</name>
</gene>
<dbReference type="EMBL" id="JAQQBS010001422">
    <property type="protein sequence ID" value="KAK0165744.1"/>
    <property type="molecule type" value="Genomic_DNA"/>
</dbReference>
<evidence type="ECO:0000313" key="1">
    <source>
        <dbReference type="EMBL" id="KAK0165744.1"/>
    </source>
</evidence>
<proteinExistence type="predicted"/>
<name>A0AA39KLE6_9HYME</name>
<dbReference type="Proteomes" id="UP001168990">
    <property type="component" value="Unassembled WGS sequence"/>
</dbReference>
<dbReference type="AlphaFoldDB" id="A0AA39KLE6"/>
<reference evidence="1" key="2">
    <citation type="submission" date="2023-03" db="EMBL/GenBank/DDBJ databases">
        <authorList>
            <person name="Inwood S.N."/>
            <person name="Skelly J.G."/>
            <person name="Guhlin J."/>
            <person name="Harrop T.W.R."/>
            <person name="Goldson S.G."/>
            <person name="Dearden P.K."/>
        </authorList>
    </citation>
    <scope>NUCLEOTIDE SEQUENCE</scope>
    <source>
        <strain evidence="1">Irish</strain>
        <tissue evidence="1">Whole body</tissue>
    </source>
</reference>